<feature type="signal peptide" evidence="1">
    <location>
        <begin position="1"/>
        <end position="27"/>
    </location>
</feature>
<evidence type="ECO:0000256" key="1">
    <source>
        <dbReference type="SAM" id="SignalP"/>
    </source>
</evidence>
<feature type="non-terminal residue" evidence="2">
    <location>
        <position position="1"/>
    </location>
</feature>
<keyword evidence="1" id="KW-0732">Signal</keyword>
<protein>
    <submittedName>
        <fullName evidence="2">Uncharacterized protein</fullName>
    </submittedName>
</protein>
<dbReference type="EMBL" id="CAJVCH010538834">
    <property type="protein sequence ID" value="CAG7826167.1"/>
    <property type="molecule type" value="Genomic_DNA"/>
</dbReference>
<dbReference type="AlphaFoldDB" id="A0A8J2PEH8"/>
<accession>A0A8J2PEH8</accession>
<evidence type="ECO:0000313" key="2">
    <source>
        <dbReference type="EMBL" id="CAG7826167.1"/>
    </source>
</evidence>
<name>A0A8J2PEH8_9HEXA</name>
<reference evidence="2" key="1">
    <citation type="submission" date="2021-06" db="EMBL/GenBank/DDBJ databases">
        <authorList>
            <person name="Hodson N. C."/>
            <person name="Mongue J. A."/>
            <person name="Jaron S. K."/>
        </authorList>
    </citation>
    <scope>NUCLEOTIDE SEQUENCE</scope>
</reference>
<dbReference type="Proteomes" id="UP000708208">
    <property type="component" value="Unassembled WGS sequence"/>
</dbReference>
<sequence>MLETRKRELLWTLSIITVVFSSHNVAAKKCPSFCTESPKDCTSKGGRVVGYCTNNVPCCD</sequence>
<gene>
    <name evidence="2" type="ORF">AFUS01_LOCUS36235</name>
</gene>
<organism evidence="2 3">
    <name type="scientific">Allacma fusca</name>
    <dbReference type="NCBI Taxonomy" id="39272"/>
    <lineage>
        <taxon>Eukaryota</taxon>
        <taxon>Metazoa</taxon>
        <taxon>Ecdysozoa</taxon>
        <taxon>Arthropoda</taxon>
        <taxon>Hexapoda</taxon>
        <taxon>Collembola</taxon>
        <taxon>Symphypleona</taxon>
        <taxon>Sminthuridae</taxon>
        <taxon>Allacma</taxon>
    </lineage>
</organism>
<evidence type="ECO:0000313" key="3">
    <source>
        <dbReference type="Proteomes" id="UP000708208"/>
    </source>
</evidence>
<keyword evidence="3" id="KW-1185">Reference proteome</keyword>
<comment type="caution">
    <text evidence="2">The sequence shown here is derived from an EMBL/GenBank/DDBJ whole genome shotgun (WGS) entry which is preliminary data.</text>
</comment>
<feature type="chain" id="PRO_5035310011" evidence="1">
    <location>
        <begin position="28"/>
        <end position="60"/>
    </location>
</feature>
<proteinExistence type="predicted"/>